<evidence type="ECO:0000256" key="4">
    <source>
        <dbReference type="ARBA" id="ARBA00023186"/>
    </source>
</evidence>
<dbReference type="EMBL" id="JOKQ01000003">
    <property type="protein sequence ID" value="KHN70132.1"/>
    <property type="molecule type" value="Genomic_DNA"/>
</dbReference>
<evidence type="ECO:0000313" key="7">
    <source>
        <dbReference type="Proteomes" id="UP000031056"/>
    </source>
</evidence>
<dbReference type="OrthoDB" id="2401965at2759"/>
<dbReference type="Proteomes" id="UP000031056">
    <property type="component" value="Unassembled WGS sequence"/>
</dbReference>
<keyword evidence="6" id="KW-0346">Stress response</keyword>
<evidence type="ECO:0000256" key="3">
    <source>
        <dbReference type="ARBA" id="ARBA00022840"/>
    </source>
</evidence>
<reference evidence="6 7" key="1">
    <citation type="journal article" date="2014" name="MBio">
        <title>The Ordospora colligata genome; evolution of extreme reduction in microsporidia and host-to-parasite horizontal gene transfer.</title>
        <authorList>
            <person name="Pombert J.-F."/>
            <person name="Haag K.L."/>
            <person name="Beidas S."/>
            <person name="Ebert D."/>
            <person name="Keeling P.J."/>
        </authorList>
    </citation>
    <scope>NUCLEOTIDE SEQUENCE [LARGE SCALE GENOMIC DNA]</scope>
    <source>
        <strain evidence="6 7">OC4</strain>
    </source>
</reference>
<dbReference type="FunFam" id="3.90.640.10:FF:000010">
    <property type="entry name" value="heat shock 70 kDa protein 14"/>
    <property type="match status" value="1"/>
</dbReference>
<dbReference type="FunFam" id="3.30.30.30:FF:000005">
    <property type="entry name" value="Heat shock protein ssb1"/>
    <property type="match status" value="1"/>
</dbReference>
<organism evidence="6 7">
    <name type="scientific">Ordospora colligata OC4</name>
    <dbReference type="NCBI Taxonomy" id="1354746"/>
    <lineage>
        <taxon>Eukaryota</taxon>
        <taxon>Fungi</taxon>
        <taxon>Fungi incertae sedis</taxon>
        <taxon>Microsporidia</taxon>
        <taxon>Ordosporidae</taxon>
        <taxon>Ordospora</taxon>
    </lineage>
</organism>
<dbReference type="PROSITE" id="PS00329">
    <property type="entry name" value="HSP70_2"/>
    <property type="match status" value="1"/>
</dbReference>
<keyword evidence="7" id="KW-1185">Reference proteome</keyword>
<dbReference type="Gene3D" id="1.20.1270.10">
    <property type="match status" value="1"/>
</dbReference>
<dbReference type="Gene3D" id="3.30.420.40">
    <property type="match status" value="2"/>
</dbReference>
<dbReference type="FunCoup" id="A0A0B2UM45">
    <property type="interactions" value="225"/>
</dbReference>
<dbReference type="PROSITE" id="PS00297">
    <property type="entry name" value="HSP70_1"/>
    <property type="match status" value="1"/>
</dbReference>
<dbReference type="InterPro" id="IPR013126">
    <property type="entry name" value="Hsp_70_fam"/>
</dbReference>
<evidence type="ECO:0000256" key="5">
    <source>
        <dbReference type="RuleBase" id="RU003322"/>
    </source>
</evidence>
<keyword evidence="4" id="KW-0143">Chaperone</keyword>
<dbReference type="RefSeq" id="XP_014564174.1">
    <property type="nucleotide sequence ID" value="XM_014708688.1"/>
</dbReference>
<evidence type="ECO:0000256" key="1">
    <source>
        <dbReference type="ARBA" id="ARBA00007381"/>
    </source>
</evidence>
<dbReference type="HOGENOM" id="CLU_005965_0_1_1"/>
<dbReference type="InterPro" id="IPR018181">
    <property type="entry name" value="Heat_shock_70_CS"/>
</dbReference>
<dbReference type="AlphaFoldDB" id="A0A0B2UM45"/>
<dbReference type="Gene3D" id="3.30.30.30">
    <property type="match status" value="1"/>
</dbReference>
<keyword evidence="3 5" id="KW-0067">ATP-binding</keyword>
<dbReference type="InterPro" id="IPR029048">
    <property type="entry name" value="HSP70_C_sf"/>
</dbReference>
<dbReference type="Pfam" id="PF00012">
    <property type="entry name" value="HSP70"/>
    <property type="match status" value="2"/>
</dbReference>
<dbReference type="InterPro" id="IPR043129">
    <property type="entry name" value="ATPase_NBD"/>
</dbReference>
<dbReference type="GO" id="GO:0140662">
    <property type="term" value="F:ATP-dependent protein folding chaperone"/>
    <property type="evidence" value="ECO:0007669"/>
    <property type="project" value="InterPro"/>
</dbReference>
<dbReference type="InParanoid" id="A0A0B2UM45"/>
<dbReference type="VEuPathDB" id="MicrosporidiaDB:M896_031190"/>
<dbReference type="GO" id="GO:0005524">
    <property type="term" value="F:ATP binding"/>
    <property type="evidence" value="ECO:0007669"/>
    <property type="project" value="UniProtKB-KW"/>
</dbReference>
<dbReference type="GeneID" id="26261403"/>
<gene>
    <name evidence="6" type="ORF">M896_031190</name>
</gene>
<dbReference type="FunFam" id="2.60.34.10:FF:000012">
    <property type="entry name" value="Heat shock 70 kDa protein"/>
    <property type="match status" value="1"/>
</dbReference>
<dbReference type="STRING" id="1354746.A0A0B2UM45"/>
<dbReference type="SUPFAM" id="SSF100920">
    <property type="entry name" value="Heat shock protein 70kD (HSP70), peptide-binding domain"/>
    <property type="match status" value="1"/>
</dbReference>
<comment type="similarity">
    <text evidence="1 5">Belongs to the heat shock protein 70 family.</text>
</comment>
<sequence>MSEANVPNKTSYAIGIDLGTTFSCVGSMFNGNIEIITNADGERTTPSVVCFDDNNNVVVGTAAKNMFGSDPSSVVFDAKRMIGRSYDDPKIKESLKRWPFKVVKYDHQTRKEDQNINSNDNIAIKVTKNGVDHYYAPIEISARVLTYLKKAAEAKLGVTVDSAVVTVPAYFDEPQKKSTKVAATIAGFNPDRVRLLAEPTAAALAYGHVQTQTNSNYAIKEDVLVFDLGGGTFDVSVLDFEFNSTEGSLGIARATDGDTFLGGQDFDNLLINYCIAEFLKKNTSVKENDLKENSILRLRAECTRVKAILSSSTSSSIYVPCFHATDDLNVPITRARFEMLCDHLFKRCMERVKGCLLLYKEAPGVEYSADGSKLLLNPNLERMLEEAKNSIRKVILVGGSSRIPKIKSLLADYFGASKVIEPVNADEAVAYGAAYQAAAIYSDALAGGTSLLLIDCIPLNLSIETAGGVATTLIDKNSSIPIMKTETFTTYQNNQTAVTINVYEGNRSMCSDNKQIGSFNLDGIIPAPAGVPKIEVTFEVDNNGVLTVTAKDTQTGKSGKLQVANTQSRLSEEEIKRMTESAKEHEKIDAEIKEKIGKKNTFEQTLHSVSGAIENANIPQEQKDNIMNTVRDNEAWLAQINGMDFSLEELENRSNELRSIMSEYMKGSGMEGMGQAAGG</sequence>
<dbReference type="PRINTS" id="PR00301">
    <property type="entry name" value="HEATSHOCK70"/>
</dbReference>
<proteinExistence type="inferred from homology"/>
<dbReference type="Gene3D" id="2.60.34.10">
    <property type="entry name" value="Substrate Binding Domain Of DNAk, Chain A, domain 1"/>
    <property type="match status" value="1"/>
</dbReference>
<dbReference type="PROSITE" id="PS01036">
    <property type="entry name" value="HSP70_3"/>
    <property type="match status" value="1"/>
</dbReference>
<protein>
    <submittedName>
        <fullName evidence="6">Heat shock protein 70</fullName>
    </submittedName>
</protein>
<keyword evidence="2 5" id="KW-0547">Nucleotide-binding</keyword>
<name>A0A0B2UM45_9MICR</name>
<dbReference type="Gene3D" id="3.90.640.10">
    <property type="entry name" value="Actin, Chain A, domain 4"/>
    <property type="match status" value="1"/>
</dbReference>
<evidence type="ECO:0000313" key="6">
    <source>
        <dbReference type="EMBL" id="KHN70132.1"/>
    </source>
</evidence>
<dbReference type="InterPro" id="IPR029047">
    <property type="entry name" value="HSP70_peptide-bd_sf"/>
</dbReference>
<dbReference type="CDD" id="cd24028">
    <property type="entry name" value="ASKHA_NBD_HSP70_HSPA1-like"/>
    <property type="match status" value="1"/>
</dbReference>
<accession>A0A0B2UM45</accession>
<dbReference type="SUPFAM" id="SSF53067">
    <property type="entry name" value="Actin-like ATPase domain"/>
    <property type="match status" value="2"/>
</dbReference>
<dbReference type="PANTHER" id="PTHR19375">
    <property type="entry name" value="HEAT SHOCK PROTEIN 70KDA"/>
    <property type="match status" value="1"/>
</dbReference>
<evidence type="ECO:0000256" key="2">
    <source>
        <dbReference type="ARBA" id="ARBA00022741"/>
    </source>
</evidence>
<comment type="caution">
    <text evidence="6">The sequence shown here is derived from an EMBL/GenBank/DDBJ whole genome shotgun (WGS) entry which is preliminary data.</text>
</comment>